<gene>
    <name evidence="8" type="ORF">AVDCRST_MAG59-1202</name>
</gene>
<organism evidence="8">
    <name type="scientific">uncultured Thermomicrobiales bacterium</name>
    <dbReference type="NCBI Taxonomy" id="1645740"/>
    <lineage>
        <taxon>Bacteria</taxon>
        <taxon>Pseudomonadati</taxon>
        <taxon>Thermomicrobiota</taxon>
        <taxon>Thermomicrobia</taxon>
        <taxon>Thermomicrobiales</taxon>
        <taxon>environmental samples</taxon>
    </lineage>
</organism>
<evidence type="ECO:0000256" key="5">
    <source>
        <dbReference type="PROSITE-ProRule" id="PRU00169"/>
    </source>
</evidence>
<dbReference type="PROSITE" id="PS50110">
    <property type="entry name" value="RESPONSE_REGULATORY"/>
    <property type="match status" value="1"/>
</dbReference>
<feature type="domain" description="HTH luxR-type" evidence="6">
    <location>
        <begin position="160"/>
        <end position="225"/>
    </location>
</feature>
<dbReference type="PANTHER" id="PTHR43214">
    <property type="entry name" value="TWO-COMPONENT RESPONSE REGULATOR"/>
    <property type="match status" value="1"/>
</dbReference>
<dbReference type="SMART" id="SM00421">
    <property type="entry name" value="HTH_LUXR"/>
    <property type="match status" value="1"/>
</dbReference>
<dbReference type="EMBL" id="CADCWF010000073">
    <property type="protein sequence ID" value="CAA9544950.1"/>
    <property type="molecule type" value="Genomic_DNA"/>
</dbReference>
<name>A0A6J4UDW4_9BACT</name>
<evidence type="ECO:0000259" key="6">
    <source>
        <dbReference type="PROSITE" id="PS50043"/>
    </source>
</evidence>
<dbReference type="GO" id="GO:0006355">
    <property type="term" value="P:regulation of DNA-templated transcription"/>
    <property type="evidence" value="ECO:0007669"/>
    <property type="project" value="InterPro"/>
</dbReference>
<dbReference type="Pfam" id="PF00196">
    <property type="entry name" value="GerE"/>
    <property type="match status" value="1"/>
</dbReference>
<sequence>MSAEVSGDGIAGRTPPIRILLADDHGIVRAGLRALLEAQSDLRVVAEAADGPSAVALVREHAPTVAVTDLSMPGGGLETIREITALGLPTRVLVLTVHAEERYLLPVLEAGGSGYVRKASAHTDLLQAIRTVARGEVFLDPAATKTLLRGYLGRVRTGEETDLVEVLSERERDVVRLTAEGHTAQQAAEILALSPKTVETYRHRAMQKLGLTNRAELVRYALRAGLLGGEEA</sequence>
<evidence type="ECO:0000256" key="2">
    <source>
        <dbReference type="ARBA" id="ARBA00023015"/>
    </source>
</evidence>
<dbReference type="InterPro" id="IPR039420">
    <property type="entry name" value="WalR-like"/>
</dbReference>
<keyword evidence="4" id="KW-0804">Transcription</keyword>
<protein>
    <submittedName>
        <fullName evidence="8">Regulatory protein, LuxR:Response regulator receiver</fullName>
    </submittedName>
</protein>
<dbReference type="SUPFAM" id="SSF46894">
    <property type="entry name" value="C-terminal effector domain of the bipartite response regulators"/>
    <property type="match status" value="1"/>
</dbReference>
<evidence type="ECO:0000256" key="4">
    <source>
        <dbReference type="ARBA" id="ARBA00023163"/>
    </source>
</evidence>
<keyword evidence="3" id="KW-0238">DNA-binding</keyword>
<dbReference type="InterPro" id="IPR016032">
    <property type="entry name" value="Sig_transdc_resp-reg_C-effctor"/>
</dbReference>
<dbReference type="InterPro" id="IPR000792">
    <property type="entry name" value="Tscrpt_reg_LuxR_C"/>
</dbReference>
<dbReference type="Pfam" id="PF00072">
    <property type="entry name" value="Response_reg"/>
    <property type="match status" value="1"/>
</dbReference>
<dbReference type="AlphaFoldDB" id="A0A6J4UDW4"/>
<dbReference type="GO" id="GO:0000160">
    <property type="term" value="P:phosphorelay signal transduction system"/>
    <property type="evidence" value="ECO:0007669"/>
    <property type="project" value="InterPro"/>
</dbReference>
<evidence type="ECO:0000313" key="8">
    <source>
        <dbReference type="EMBL" id="CAA9544950.1"/>
    </source>
</evidence>
<evidence type="ECO:0000256" key="3">
    <source>
        <dbReference type="ARBA" id="ARBA00023125"/>
    </source>
</evidence>
<dbReference type="PRINTS" id="PR00038">
    <property type="entry name" value="HTHLUXR"/>
</dbReference>
<dbReference type="SUPFAM" id="SSF52172">
    <property type="entry name" value="CheY-like"/>
    <property type="match status" value="1"/>
</dbReference>
<feature type="modified residue" description="4-aspartylphosphate" evidence="5">
    <location>
        <position position="69"/>
    </location>
</feature>
<evidence type="ECO:0000256" key="1">
    <source>
        <dbReference type="ARBA" id="ARBA00022553"/>
    </source>
</evidence>
<dbReference type="SMART" id="SM00448">
    <property type="entry name" value="REC"/>
    <property type="match status" value="1"/>
</dbReference>
<dbReference type="InterPro" id="IPR001789">
    <property type="entry name" value="Sig_transdc_resp-reg_receiver"/>
</dbReference>
<dbReference type="Gene3D" id="3.40.50.2300">
    <property type="match status" value="1"/>
</dbReference>
<proteinExistence type="predicted"/>
<dbReference type="GO" id="GO:0003677">
    <property type="term" value="F:DNA binding"/>
    <property type="evidence" value="ECO:0007669"/>
    <property type="project" value="UniProtKB-KW"/>
</dbReference>
<evidence type="ECO:0000259" key="7">
    <source>
        <dbReference type="PROSITE" id="PS50110"/>
    </source>
</evidence>
<dbReference type="CDD" id="cd17535">
    <property type="entry name" value="REC_NarL-like"/>
    <property type="match status" value="1"/>
</dbReference>
<dbReference type="InterPro" id="IPR058245">
    <property type="entry name" value="NreC/VraR/RcsB-like_REC"/>
</dbReference>
<dbReference type="PANTHER" id="PTHR43214:SF24">
    <property type="entry name" value="TRANSCRIPTIONAL REGULATORY PROTEIN NARL-RELATED"/>
    <property type="match status" value="1"/>
</dbReference>
<keyword evidence="2" id="KW-0805">Transcription regulation</keyword>
<keyword evidence="1 5" id="KW-0597">Phosphoprotein</keyword>
<dbReference type="PROSITE" id="PS50043">
    <property type="entry name" value="HTH_LUXR_2"/>
    <property type="match status" value="1"/>
</dbReference>
<reference evidence="8" key="1">
    <citation type="submission" date="2020-02" db="EMBL/GenBank/DDBJ databases">
        <authorList>
            <person name="Meier V. D."/>
        </authorList>
    </citation>
    <scope>NUCLEOTIDE SEQUENCE</scope>
    <source>
        <strain evidence="8">AVDCRST_MAG59</strain>
    </source>
</reference>
<accession>A0A6J4UDW4</accession>
<feature type="domain" description="Response regulatory" evidence="7">
    <location>
        <begin position="18"/>
        <end position="133"/>
    </location>
</feature>
<dbReference type="CDD" id="cd06170">
    <property type="entry name" value="LuxR_C_like"/>
    <property type="match status" value="1"/>
</dbReference>
<dbReference type="InterPro" id="IPR011006">
    <property type="entry name" value="CheY-like_superfamily"/>
</dbReference>